<sequence length="841" mass="90164">MQKKINALIFLLLFCITGAFGQFPYKETFKKSTAPNIVFGGTPTAYLTSGLMDPATGIKDPEGEGYLRLTRNLRDQKGYIHSSTSFLSHYGLKIDFEYFTYGGAQLFGGSADGITFFLYDAAVKDTDFKIGGFGGSLGYAQYQTVQDPLPIDGVTGGYLGIGLDEYGNFANPTELRSDGPGFKKGSVTIRGRGQGSGATLPNSSVKNYRYITHKQTQDLGFGLTSGSRNPTSENPDYRKAIIHLEPADAPITGYYITVKIVKGGSVPTTYTLIDRHHYPDVAPATLKYGIASSTGFETNYHEIRNLRINAFDPIPPVANNDLTVTTAKNTAVNIPVLHNDTDQNGNIDPATVVIIGQTPGAVITKDAVTGVVTYTPPVGFLGKDTFFYTVKDDESEVSNIARVEVTVVSIKPSGMPDAAETTLNQAVTIDVNSNDPSKIDVIVIGSTLTSRGGSILINPNNTIKYTPPNGFYGSDTFTYKLRNGDGLESDPITVSVLIRRPPIANDDEAITLIDEAVVVDVVANDTDVDGVVNNASIDIKAQPSNGVVTTDVSGNIIYTPKPGFIGVDFVTYTVKDNDGAESLPAQVKITVNSVPKIGLAKALTSVRNSINGSFIVRFMFTLGNYGKEPLEKVSLKDDLAKAFAGAETKIVGINATGTLKANANFNGVGDIELLNESSTLPVAAVEKVELIISLTLVSSEGMYQNSAIAEASSGLNGMKTLDASVAGDIPDPFEPGNVTPSGPTFVELVKGPLYIPEGFSPNGDGINDVFIISNSQGKKINLDVYNRWGNRVYKSTDYQNNWDGRCTEGISLGQDLPVGTYYYIAIIDDKDKYMGYITINR</sequence>
<evidence type="ECO:0000313" key="2">
    <source>
        <dbReference type="Proteomes" id="UP001597387"/>
    </source>
</evidence>
<accession>A0ABW4ZM92</accession>
<dbReference type="Proteomes" id="UP001597387">
    <property type="component" value="Unassembled WGS sequence"/>
</dbReference>
<dbReference type="InterPro" id="IPR013320">
    <property type="entry name" value="ConA-like_dom_sf"/>
</dbReference>
<dbReference type="Pfam" id="PF17963">
    <property type="entry name" value="Big_9"/>
    <property type="match status" value="3"/>
</dbReference>
<proteinExistence type="predicted"/>
<dbReference type="Gene3D" id="2.60.40.3440">
    <property type="match status" value="2"/>
</dbReference>
<dbReference type="EMBL" id="JBHUHZ010000001">
    <property type="protein sequence ID" value="MFD2162936.1"/>
    <property type="molecule type" value="Genomic_DNA"/>
</dbReference>
<organism evidence="1 2">
    <name type="scientific">Paradesertivirga mongoliensis</name>
    <dbReference type="NCBI Taxonomy" id="2100740"/>
    <lineage>
        <taxon>Bacteria</taxon>
        <taxon>Pseudomonadati</taxon>
        <taxon>Bacteroidota</taxon>
        <taxon>Sphingobacteriia</taxon>
        <taxon>Sphingobacteriales</taxon>
        <taxon>Sphingobacteriaceae</taxon>
        <taxon>Paradesertivirga</taxon>
    </lineage>
</organism>
<keyword evidence="2" id="KW-1185">Reference proteome</keyword>
<dbReference type="NCBIfam" id="TIGR04131">
    <property type="entry name" value="Bac_Flav_CTERM"/>
    <property type="match status" value="1"/>
</dbReference>
<name>A0ABW4ZM92_9SPHI</name>
<reference evidence="2" key="1">
    <citation type="journal article" date="2019" name="Int. J. Syst. Evol. Microbiol.">
        <title>The Global Catalogue of Microorganisms (GCM) 10K type strain sequencing project: providing services to taxonomists for standard genome sequencing and annotation.</title>
        <authorList>
            <consortium name="The Broad Institute Genomics Platform"/>
            <consortium name="The Broad Institute Genome Sequencing Center for Infectious Disease"/>
            <person name="Wu L."/>
            <person name="Ma J."/>
        </authorList>
    </citation>
    <scope>NUCLEOTIDE SEQUENCE [LARGE SCALE GENOMIC DNA]</scope>
    <source>
        <strain evidence="2">KCTC 42217</strain>
    </source>
</reference>
<dbReference type="Pfam" id="PF13585">
    <property type="entry name" value="CHU_C"/>
    <property type="match status" value="1"/>
</dbReference>
<gene>
    <name evidence="1" type="ORF">ACFSJU_11080</name>
</gene>
<dbReference type="Gene3D" id="2.60.120.200">
    <property type="match status" value="1"/>
</dbReference>
<protein>
    <submittedName>
        <fullName evidence="1">Ig-like domain-containing protein</fullName>
    </submittedName>
</protein>
<dbReference type="InterPro" id="IPR026341">
    <property type="entry name" value="T9SS_type_B"/>
</dbReference>
<comment type="caution">
    <text evidence="1">The sequence shown here is derived from an EMBL/GenBank/DDBJ whole genome shotgun (WGS) entry which is preliminary data.</text>
</comment>
<dbReference type="NCBIfam" id="NF012211">
    <property type="entry name" value="tand_rpt_95"/>
    <property type="match status" value="2"/>
</dbReference>
<evidence type="ECO:0000313" key="1">
    <source>
        <dbReference type="EMBL" id="MFD2162936.1"/>
    </source>
</evidence>
<dbReference type="SUPFAM" id="SSF49899">
    <property type="entry name" value="Concanavalin A-like lectins/glucanases"/>
    <property type="match status" value="1"/>
</dbReference>
<dbReference type="Gene3D" id="2.60.40.2810">
    <property type="match status" value="1"/>
</dbReference>
<dbReference type="RefSeq" id="WP_255902626.1">
    <property type="nucleotide sequence ID" value="NZ_JAFMZO010000003.1"/>
</dbReference>